<feature type="compositionally biased region" description="Polar residues" evidence="1">
    <location>
        <begin position="24"/>
        <end position="46"/>
    </location>
</feature>
<dbReference type="InterPro" id="IPR010733">
    <property type="entry name" value="DUF1308"/>
</dbReference>
<comment type="caution">
    <text evidence="3">The sequence shown here is derived from an EMBL/GenBank/DDBJ whole genome shotgun (WGS) entry which is preliminary data.</text>
</comment>
<dbReference type="Proteomes" id="UP000191518">
    <property type="component" value="Unassembled WGS sequence"/>
</dbReference>
<evidence type="ECO:0000259" key="2">
    <source>
        <dbReference type="Pfam" id="PF07000"/>
    </source>
</evidence>
<reference evidence="4" key="1">
    <citation type="journal article" date="2017" name="Nat. Microbiol.">
        <title>Global analysis of biosynthetic gene clusters reveals vast potential of secondary metabolite production in Penicillium species.</title>
        <authorList>
            <person name="Nielsen J.C."/>
            <person name="Grijseels S."/>
            <person name="Prigent S."/>
            <person name="Ji B."/>
            <person name="Dainat J."/>
            <person name="Nielsen K.F."/>
            <person name="Frisvad J.C."/>
            <person name="Workman M."/>
            <person name="Nielsen J."/>
        </authorList>
    </citation>
    <scope>NUCLEOTIDE SEQUENCE [LARGE SCALE GENOMIC DNA]</scope>
    <source>
        <strain evidence="4">IBT 29486</strain>
    </source>
</reference>
<dbReference type="PANTHER" id="PTHR13379:SF0">
    <property type="entry name" value="UPF0415 PROTEIN C7ORF25"/>
    <property type="match status" value="1"/>
</dbReference>
<dbReference type="Pfam" id="PF07000">
    <property type="entry name" value="DUF1308"/>
    <property type="match status" value="1"/>
</dbReference>
<organism evidence="3 4">
    <name type="scientific">Penicillium vulpinum</name>
    <dbReference type="NCBI Taxonomy" id="29845"/>
    <lineage>
        <taxon>Eukaryota</taxon>
        <taxon>Fungi</taxon>
        <taxon>Dikarya</taxon>
        <taxon>Ascomycota</taxon>
        <taxon>Pezizomycotina</taxon>
        <taxon>Eurotiomycetes</taxon>
        <taxon>Eurotiomycetidae</taxon>
        <taxon>Eurotiales</taxon>
        <taxon>Aspergillaceae</taxon>
        <taxon>Penicillium</taxon>
    </lineage>
</organism>
<dbReference type="AlphaFoldDB" id="A0A1V6S9B5"/>
<feature type="region of interest" description="Disordered" evidence="1">
    <location>
        <begin position="1"/>
        <end position="46"/>
    </location>
</feature>
<dbReference type="STRING" id="29845.A0A1V6S9B5"/>
<proteinExistence type="predicted"/>
<feature type="compositionally biased region" description="Polar residues" evidence="1">
    <location>
        <begin position="122"/>
        <end position="132"/>
    </location>
</feature>
<evidence type="ECO:0000313" key="4">
    <source>
        <dbReference type="Proteomes" id="UP000191518"/>
    </source>
</evidence>
<feature type="domain" description="DUF1308" evidence="2">
    <location>
        <begin position="362"/>
        <end position="448"/>
    </location>
</feature>
<dbReference type="EMBL" id="MDYP01000004">
    <property type="protein sequence ID" value="OQE10360.1"/>
    <property type="molecule type" value="Genomic_DNA"/>
</dbReference>
<protein>
    <recommendedName>
        <fullName evidence="2">DUF1308 domain-containing protein</fullName>
    </recommendedName>
</protein>
<feature type="region of interest" description="Disordered" evidence="1">
    <location>
        <begin position="245"/>
        <end position="274"/>
    </location>
</feature>
<keyword evidence="4" id="KW-1185">Reference proteome</keyword>
<feature type="region of interest" description="Disordered" evidence="1">
    <location>
        <begin position="106"/>
        <end position="135"/>
    </location>
</feature>
<name>A0A1V6S9B5_9EURO</name>
<dbReference type="PANTHER" id="PTHR13379">
    <property type="entry name" value="UNCHARACTERIZED DUF1308"/>
    <property type="match status" value="1"/>
</dbReference>
<feature type="region of interest" description="Disordered" evidence="1">
    <location>
        <begin position="182"/>
        <end position="205"/>
    </location>
</feature>
<evidence type="ECO:0000256" key="1">
    <source>
        <dbReference type="SAM" id="MobiDB-lite"/>
    </source>
</evidence>
<accession>A0A1V6S9B5</accession>
<feature type="compositionally biased region" description="Acidic residues" evidence="1">
    <location>
        <begin position="246"/>
        <end position="255"/>
    </location>
</feature>
<evidence type="ECO:0000313" key="3">
    <source>
        <dbReference type="EMBL" id="OQE10360.1"/>
    </source>
</evidence>
<dbReference type="OrthoDB" id="441890at2759"/>
<sequence>MAPDTHPHVPANPSSTSDKESDNDNTSTATAKPEPQSTETSSRMSTTLSAQLIQECNDLLSQIDAYQSLLVSTLRNPQLVEVRQFRSSVVSELRMLEKLGRQIEEAIEGTNPGPETSRTEDGVTTQAPSNASGDPDLELRLVHALRSSNLPFYQAVWRIASGSCSGLVALGKRFYWDGETKATERKNASGKGKDGGAVRPEKQANKDKRKSVFVDIVAGDGEEWVKVSTVSESRLLFEMAKKGWEGDSDEDEWSDDGGKGRTILQNFDDDEDGDDDDELELIKLARDLKKASDATRVRYRHPRLRVVIPKIEEGSVPEIDAVLNEMRSYGIRVDCQGSLPTESPTGLAHLLPQPFKNFTSTLNVDCTLLLALVSDLSHIKDIPLSPHFHRAIVRQIEVEREKPLLTSELWPAMDGRELISTKEAAVRFQEIVETIGTETEKSRARMLLGDPPYEQLDREALLQKFQELSDYQVPANWRIPIQVVEAQQVIDAAKAQGNLHPVVHEVGEGLSDINRSVFLYGWVTGLTTISSNRTIDKQIETTIEDSRKDDDGLEGPDVWICDTARSLVGKDKDRKA</sequence>
<gene>
    <name evidence="3" type="ORF">PENVUL_c004G05144</name>
</gene>